<accession>A0A161Q310</accession>
<dbReference type="AlphaFoldDB" id="A0A161Q310"/>
<keyword evidence="3" id="KW-1185">Reference proteome</keyword>
<name>A0A161Q310_9BACI</name>
<evidence type="ECO:0000313" key="3">
    <source>
        <dbReference type="Proteomes" id="UP000075806"/>
    </source>
</evidence>
<organism evidence="2 3">
    <name type="scientific">Alkalihalobacillus trypoxylicola</name>
    <dbReference type="NCBI Taxonomy" id="519424"/>
    <lineage>
        <taxon>Bacteria</taxon>
        <taxon>Bacillati</taxon>
        <taxon>Bacillota</taxon>
        <taxon>Bacilli</taxon>
        <taxon>Bacillales</taxon>
        <taxon>Bacillaceae</taxon>
        <taxon>Alkalihalobacillus</taxon>
    </lineage>
</organism>
<keyword evidence="1" id="KW-0472">Membrane</keyword>
<dbReference type="OrthoDB" id="10006807at2"/>
<dbReference type="Proteomes" id="UP000075806">
    <property type="component" value="Unassembled WGS sequence"/>
</dbReference>
<gene>
    <name evidence="2" type="ORF">AZF04_20090</name>
</gene>
<proteinExistence type="predicted"/>
<comment type="caution">
    <text evidence="2">The sequence shown here is derived from an EMBL/GenBank/DDBJ whole genome shotgun (WGS) entry which is preliminary data.</text>
</comment>
<evidence type="ECO:0000313" key="2">
    <source>
        <dbReference type="EMBL" id="KYG30047.1"/>
    </source>
</evidence>
<dbReference type="EMBL" id="LTAO01000022">
    <property type="protein sequence ID" value="KYG30047.1"/>
    <property type="molecule type" value="Genomic_DNA"/>
</dbReference>
<keyword evidence="1" id="KW-0812">Transmembrane</keyword>
<reference evidence="2" key="1">
    <citation type="submission" date="2016-02" db="EMBL/GenBank/DDBJ databases">
        <title>Genome sequence of Bacillus trypoxylicola KCTC 13244(T).</title>
        <authorList>
            <person name="Jeong H."/>
            <person name="Park S.-H."/>
            <person name="Choi S.-K."/>
        </authorList>
    </citation>
    <scope>NUCLEOTIDE SEQUENCE [LARGE SCALE GENOMIC DNA]</scope>
    <source>
        <strain evidence="2">KCTC 13244</strain>
    </source>
</reference>
<feature type="transmembrane region" description="Helical" evidence="1">
    <location>
        <begin position="14"/>
        <end position="34"/>
    </location>
</feature>
<protein>
    <submittedName>
        <fullName evidence="2">Uncharacterized protein</fullName>
    </submittedName>
</protein>
<keyword evidence="1" id="KW-1133">Transmembrane helix</keyword>
<sequence length="133" mass="15661">MESQKEKKLNKTKLVRTIIIVFLIYILLMVFTTFKVSNTYTGLFTLKELEISEEKVELVIGNFDYPNVNIVLDKDETIDFSKGLTNLNKVKVSEISNHFIVGKEYSFRLNFYRFPWNVLVEEQGIVYLKDHLE</sequence>
<dbReference type="RefSeq" id="WP_061949033.1">
    <property type="nucleotide sequence ID" value="NZ_LTAO01000022.1"/>
</dbReference>
<evidence type="ECO:0000256" key="1">
    <source>
        <dbReference type="SAM" id="Phobius"/>
    </source>
</evidence>